<feature type="region of interest" description="Disordered" evidence="1">
    <location>
        <begin position="157"/>
        <end position="177"/>
    </location>
</feature>
<evidence type="ECO:0000256" key="1">
    <source>
        <dbReference type="SAM" id="MobiDB-lite"/>
    </source>
</evidence>
<accession>A0A0Q3ERN1</accession>
<gene>
    <name evidence="3" type="ORF">BRADI_4g22235v3</name>
</gene>
<dbReference type="Pfam" id="PF26133">
    <property type="entry name" value="DUF8039"/>
    <property type="match status" value="1"/>
</dbReference>
<dbReference type="EMBL" id="CM000883">
    <property type="protein sequence ID" value="KQJ88948.1"/>
    <property type="molecule type" value="Genomic_DNA"/>
</dbReference>
<dbReference type="EnsemblPlants" id="KQJ88948">
    <property type="protein sequence ID" value="KQJ88948"/>
    <property type="gene ID" value="BRADI_4g22235v3"/>
</dbReference>
<feature type="compositionally biased region" description="Polar residues" evidence="1">
    <location>
        <begin position="113"/>
        <end position="123"/>
    </location>
</feature>
<dbReference type="Gramene" id="KQJ88948">
    <property type="protein sequence ID" value="KQJ88948"/>
    <property type="gene ID" value="BRADI_4g22235v3"/>
</dbReference>
<feature type="compositionally biased region" description="Polar residues" evidence="1">
    <location>
        <begin position="71"/>
        <end position="86"/>
    </location>
</feature>
<feature type="domain" description="DUF8039" evidence="2">
    <location>
        <begin position="5"/>
        <end position="63"/>
    </location>
</feature>
<proteinExistence type="predicted"/>
<evidence type="ECO:0000313" key="4">
    <source>
        <dbReference type="EnsemblPlants" id="KQJ88948"/>
    </source>
</evidence>
<dbReference type="Proteomes" id="UP000008810">
    <property type="component" value="Chromosome 4"/>
</dbReference>
<dbReference type="InParanoid" id="A0A0Q3ERN1"/>
<protein>
    <recommendedName>
        <fullName evidence="2">DUF8039 domain-containing protein</fullName>
    </recommendedName>
</protein>
<sequence length="188" mass="20588">MPRQSLPLVHGILMNDTQVSVMVDSIIDDHHDYVIPLPPEEGVDILGGCPNYRIMWPRSLVSLYNQRWPSMTPSPSAHKGTSQSPLGLSPRILPPVDAGGDEERPMSMPPQLKDSQTTRTAQAGSVPPTFSLLGAAESMGGRKIDDKYKAEEQKAWNNKRGIKRGGAAARPSRTPPMSIKMRCTMCLT</sequence>
<evidence type="ECO:0000313" key="5">
    <source>
        <dbReference type="Proteomes" id="UP000008810"/>
    </source>
</evidence>
<reference evidence="4" key="3">
    <citation type="submission" date="2018-08" db="UniProtKB">
        <authorList>
            <consortium name="EnsemblPlants"/>
        </authorList>
    </citation>
    <scope>IDENTIFICATION</scope>
    <source>
        <strain evidence="4">cv. Bd21</strain>
    </source>
</reference>
<name>A0A0Q3ERN1_BRADI</name>
<feature type="region of interest" description="Disordered" evidence="1">
    <location>
        <begin position="71"/>
        <end position="133"/>
    </location>
</feature>
<reference evidence="3" key="2">
    <citation type="submission" date="2017-06" db="EMBL/GenBank/DDBJ databases">
        <title>WGS assembly of Brachypodium distachyon.</title>
        <authorList>
            <consortium name="The International Brachypodium Initiative"/>
            <person name="Lucas S."/>
            <person name="Harmon-Smith M."/>
            <person name="Lail K."/>
            <person name="Tice H."/>
            <person name="Grimwood J."/>
            <person name="Bruce D."/>
            <person name="Barry K."/>
            <person name="Shu S."/>
            <person name="Lindquist E."/>
            <person name="Wang M."/>
            <person name="Pitluck S."/>
            <person name="Vogel J.P."/>
            <person name="Garvin D.F."/>
            <person name="Mockler T.C."/>
            <person name="Schmutz J."/>
            <person name="Rokhsar D."/>
            <person name="Bevan M.W."/>
        </authorList>
    </citation>
    <scope>NUCLEOTIDE SEQUENCE</scope>
    <source>
        <strain evidence="3">Bd21</strain>
    </source>
</reference>
<dbReference type="InterPro" id="IPR058352">
    <property type="entry name" value="DUF8039"/>
</dbReference>
<reference evidence="3 4" key="1">
    <citation type="journal article" date="2010" name="Nature">
        <title>Genome sequencing and analysis of the model grass Brachypodium distachyon.</title>
        <authorList>
            <consortium name="International Brachypodium Initiative"/>
        </authorList>
    </citation>
    <scope>NUCLEOTIDE SEQUENCE [LARGE SCALE GENOMIC DNA]</scope>
    <source>
        <strain evidence="3 4">Bd21</strain>
    </source>
</reference>
<keyword evidence="5" id="KW-1185">Reference proteome</keyword>
<evidence type="ECO:0000313" key="3">
    <source>
        <dbReference type="EMBL" id="KQJ88948.1"/>
    </source>
</evidence>
<evidence type="ECO:0000259" key="2">
    <source>
        <dbReference type="Pfam" id="PF26133"/>
    </source>
</evidence>
<dbReference type="AlphaFoldDB" id="A0A0Q3ERN1"/>
<organism evidence="3">
    <name type="scientific">Brachypodium distachyon</name>
    <name type="common">Purple false brome</name>
    <name type="synonym">Trachynia distachya</name>
    <dbReference type="NCBI Taxonomy" id="15368"/>
    <lineage>
        <taxon>Eukaryota</taxon>
        <taxon>Viridiplantae</taxon>
        <taxon>Streptophyta</taxon>
        <taxon>Embryophyta</taxon>
        <taxon>Tracheophyta</taxon>
        <taxon>Spermatophyta</taxon>
        <taxon>Magnoliopsida</taxon>
        <taxon>Liliopsida</taxon>
        <taxon>Poales</taxon>
        <taxon>Poaceae</taxon>
        <taxon>BOP clade</taxon>
        <taxon>Pooideae</taxon>
        <taxon>Stipodae</taxon>
        <taxon>Brachypodieae</taxon>
        <taxon>Brachypodium</taxon>
    </lineage>
</organism>